<evidence type="ECO:0000313" key="3">
    <source>
        <dbReference type="Proteomes" id="UP000005953"/>
    </source>
</evidence>
<sequence>MAHRMLCQSRKVAAIKPNLTFFDRVKMLGRKGKTLEERIKQFPEVSYRSTAIGYETLTGNPHSRQANVGSATHSTRHTVLSVGGTPIPKGSHCHEYLALDSLGGVHEHLNKELTTPHSRLETQQIINTDELIGFSPAKFLFPNVLLLPSFWFWLFRVLTGLTALVIYIFIIFGGSIAAIFIGGGVEYFFKYYLDFYSDEAYLVFFGLTPIYYAFFKLLQLSGLSHFFDPPFMTGSALRRDLGVLRSLDKNGHTKDIPFEELEARTTTMWDGGNRAMCKLYLSHKYSKEGLVYGAPHKQAWYVGLLWEFFQHFMDVSRPLPDVPELEPYRHLDPTTREWDKQHNRPPRLWRDMDHRDYMALVRESVDSAAEYPYLKPELAKKQKWQPAGDGKHWYQLG</sequence>
<keyword evidence="1" id="KW-0472">Membrane</keyword>
<gene>
    <name evidence="2" type="ORF">MED297_08221</name>
</gene>
<evidence type="ECO:0000313" key="2">
    <source>
        <dbReference type="EMBL" id="EAR10059.1"/>
    </source>
</evidence>
<protein>
    <recommendedName>
        <fullName evidence="4">Transmembrane protein</fullName>
    </recommendedName>
</protein>
<dbReference type="Proteomes" id="UP000005953">
    <property type="component" value="Unassembled WGS sequence"/>
</dbReference>
<proteinExistence type="predicted"/>
<keyword evidence="1" id="KW-1133">Transmembrane helix</keyword>
<feature type="transmembrane region" description="Helical" evidence="1">
    <location>
        <begin position="201"/>
        <end position="218"/>
    </location>
</feature>
<dbReference type="HOGENOM" id="CLU_694207_0_0_6"/>
<keyword evidence="3" id="KW-1185">Reference proteome</keyword>
<evidence type="ECO:0000256" key="1">
    <source>
        <dbReference type="SAM" id="Phobius"/>
    </source>
</evidence>
<dbReference type="EMBL" id="AAOE01000006">
    <property type="protein sequence ID" value="EAR10059.1"/>
    <property type="molecule type" value="Genomic_DNA"/>
</dbReference>
<organism evidence="2 3">
    <name type="scientific">Reinekea blandensis MED297</name>
    <dbReference type="NCBI Taxonomy" id="314283"/>
    <lineage>
        <taxon>Bacteria</taxon>
        <taxon>Pseudomonadati</taxon>
        <taxon>Pseudomonadota</taxon>
        <taxon>Gammaproteobacteria</taxon>
        <taxon>Oceanospirillales</taxon>
        <taxon>Saccharospirillaceae</taxon>
        <taxon>Reinekea</taxon>
    </lineage>
</organism>
<dbReference type="RefSeq" id="WP_008045722.1">
    <property type="nucleotide sequence ID" value="NZ_CH724152.1"/>
</dbReference>
<dbReference type="AlphaFoldDB" id="A4BCX7"/>
<keyword evidence="1" id="KW-0812">Transmembrane</keyword>
<dbReference type="STRING" id="314283.MED297_08221"/>
<name>A4BCX7_9GAMM</name>
<reference evidence="2 3" key="1">
    <citation type="submission" date="2006-02" db="EMBL/GenBank/DDBJ databases">
        <authorList>
            <person name="Pinhassi J."/>
            <person name="Pedros-Alio C."/>
            <person name="Ferriera S."/>
            <person name="Johnson J."/>
            <person name="Kravitz S."/>
            <person name="Halpern A."/>
            <person name="Remington K."/>
            <person name="Beeson K."/>
            <person name="Tran B."/>
            <person name="Rogers Y.-H."/>
            <person name="Friedman R."/>
            <person name="Venter J.C."/>
        </authorList>
    </citation>
    <scope>NUCLEOTIDE SEQUENCE [LARGE SCALE GENOMIC DNA]</scope>
    <source>
        <strain evidence="2 3">MED297</strain>
    </source>
</reference>
<feature type="transmembrane region" description="Helical" evidence="1">
    <location>
        <begin position="164"/>
        <end position="189"/>
    </location>
</feature>
<accession>A4BCX7</accession>
<evidence type="ECO:0008006" key="4">
    <source>
        <dbReference type="Google" id="ProtNLM"/>
    </source>
</evidence>
<comment type="caution">
    <text evidence="2">The sequence shown here is derived from an EMBL/GenBank/DDBJ whole genome shotgun (WGS) entry which is preliminary data.</text>
</comment>
<dbReference type="OrthoDB" id="6160351at2"/>
<feature type="transmembrane region" description="Helical" evidence="1">
    <location>
        <begin position="139"/>
        <end position="158"/>
    </location>
</feature>